<feature type="region of interest" description="Disordered" evidence="1">
    <location>
        <begin position="105"/>
        <end position="124"/>
    </location>
</feature>
<evidence type="ECO:0000313" key="2">
    <source>
        <dbReference type="EMBL" id="CAD7417062.1"/>
    </source>
</evidence>
<evidence type="ECO:0000256" key="1">
    <source>
        <dbReference type="SAM" id="MobiDB-lite"/>
    </source>
</evidence>
<proteinExistence type="predicted"/>
<dbReference type="EMBL" id="OC329650">
    <property type="protein sequence ID" value="CAD7417062.1"/>
    <property type="molecule type" value="Genomic_DNA"/>
</dbReference>
<protein>
    <submittedName>
        <fullName evidence="2">Uncharacterized protein</fullName>
    </submittedName>
</protein>
<organism evidence="2">
    <name type="scientific">Timema cristinae</name>
    <name type="common">Walking stick</name>
    <dbReference type="NCBI Taxonomy" id="61476"/>
    <lineage>
        <taxon>Eukaryota</taxon>
        <taxon>Metazoa</taxon>
        <taxon>Ecdysozoa</taxon>
        <taxon>Arthropoda</taxon>
        <taxon>Hexapoda</taxon>
        <taxon>Insecta</taxon>
        <taxon>Pterygota</taxon>
        <taxon>Neoptera</taxon>
        <taxon>Polyneoptera</taxon>
        <taxon>Phasmatodea</taxon>
        <taxon>Timematodea</taxon>
        <taxon>Timematoidea</taxon>
        <taxon>Timematidae</taxon>
        <taxon>Timema</taxon>
    </lineage>
</organism>
<reference evidence="2" key="1">
    <citation type="submission" date="2020-11" db="EMBL/GenBank/DDBJ databases">
        <authorList>
            <person name="Tran Van P."/>
        </authorList>
    </citation>
    <scope>NUCLEOTIDE SEQUENCE</scope>
</reference>
<gene>
    <name evidence="2" type="ORF">TCEB3V08_LOCUS12871</name>
</gene>
<sequence length="124" mass="13763">MKLEPHLLRLRAKNYSQVYDSTHTHTVSHQSGDKTHPYPAMGRRCMIDNGCTEVFSSSLLDEEPMTLGVAAQFVDPHNLDQADGDWSMDYWDSYGLDEGLLGSVATGVPTSTQPEAPPTVARRR</sequence>
<dbReference type="AlphaFoldDB" id="A0A7R9HCR8"/>
<accession>A0A7R9HCR8</accession>
<name>A0A7R9HCR8_TIMCR</name>